<organism evidence="3">
    <name type="scientific">Davidia involucrata</name>
    <name type="common">Dove tree</name>
    <dbReference type="NCBI Taxonomy" id="16924"/>
    <lineage>
        <taxon>Eukaryota</taxon>
        <taxon>Viridiplantae</taxon>
        <taxon>Streptophyta</taxon>
        <taxon>Embryophyta</taxon>
        <taxon>Tracheophyta</taxon>
        <taxon>Spermatophyta</taxon>
        <taxon>Magnoliopsida</taxon>
        <taxon>eudicotyledons</taxon>
        <taxon>Gunneridae</taxon>
        <taxon>Pentapetalae</taxon>
        <taxon>asterids</taxon>
        <taxon>Cornales</taxon>
        <taxon>Nyssaceae</taxon>
        <taxon>Davidia</taxon>
    </lineage>
</organism>
<feature type="compositionally biased region" description="Basic and acidic residues" evidence="2">
    <location>
        <begin position="415"/>
        <end position="424"/>
    </location>
</feature>
<proteinExistence type="predicted"/>
<gene>
    <name evidence="3" type="ORF">Din_043906</name>
</gene>
<sequence>MLEMNVQKMSECELLEGKFRAFEVEKIALEDELRVLKKRNDELEEQITRVENENKVAHEGVTGMGRIVDLVEEEKVLQLMIENKVLDCEKKRAESEVEVWKMKCRELESRVLELQKGSLVSREGECSLPEKMNVGLGLPEMVAREISEASELKDGLGVGTSLEHLQTEGKVVDGDETTCAAGSGLTCYSPVKRIGDLQPTGTSSIDTPSKQSVHVEGGKRGVLFESEQYYGSRVRKQLAFGEEGSPNKKMAPSTPGGARSASVGVIDISDSDDEPDINNFHIPSFEIQGNKMVCGSNDGALGCSMGNENEMISNNNLKKTLLCQSDDEEDMGGYEGTFPYILTPKRKQASNIVTSDSESDDDNIPICKLRRKHLQELYHHPTDSHLSSCSMTATISGDKVRESVTPRRRRLMTLRKCEIKDVPERNSPSNLKTSETKYHPGMPTNEDVEDDEIEEDGSVSEGESLGGFIVDDSDVSDNDNASGESEDVSDANMDFNEVISRIRRNRQHKSKWEFEADMLAAFGKNPELCMKAVCALYRQQTSEEKLSKGTIYSNHRGFSQCDALRGTTLAEFLTDGDPKGDLNKSVKELQEYDHKGLELCRVLATRYSKQLFAIYQNKEDPLFLPD</sequence>
<keyword evidence="1" id="KW-0175">Coiled coil</keyword>
<evidence type="ECO:0000256" key="2">
    <source>
        <dbReference type="SAM" id="MobiDB-lite"/>
    </source>
</evidence>
<evidence type="ECO:0000313" key="3">
    <source>
        <dbReference type="EMBL" id="MPA74465.1"/>
    </source>
</evidence>
<evidence type="ECO:0000256" key="1">
    <source>
        <dbReference type="SAM" id="Coils"/>
    </source>
</evidence>
<dbReference type="PANTHER" id="PTHR34380:SF1">
    <property type="entry name" value="OS01G0221300 PROTEIN"/>
    <property type="match status" value="1"/>
</dbReference>
<protein>
    <submittedName>
        <fullName evidence="3">Uncharacterized protein</fullName>
    </submittedName>
</protein>
<feature type="coiled-coil region" evidence="1">
    <location>
        <begin position="19"/>
        <end position="60"/>
    </location>
</feature>
<name>A0A5B7C0S6_DAVIN</name>
<accession>A0A5B7C0S6</accession>
<feature type="region of interest" description="Disordered" evidence="2">
    <location>
        <begin position="400"/>
        <end position="492"/>
    </location>
</feature>
<dbReference type="PANTHER" id="PTHR34380">
    <property type="entry name" value="BNAA03G12380D PROTEIN"/>
    <property type="match status" value="1"/>
</dbReference>
<feature type="region of interest" description="Disordered" evidence="2">
    <location>
        <begin position="240"/>
        <end position="261"/>
    </location>
</feature>
<dbReference type="EMBL" id="GHES01043906">
    <property type="protein sequence ID" value="MPA74465.1"/>
    <property type="molecule type" value="Transcribed_RNA"/>
</dbReference>
<reference evidence="3" key="1">
    <citation type="submission" date="2019-08" db="EMBL/GenBank/DDBJ databases">
        <title>Reference gene set and small RNA set construction with multiple tissues from Davidia involucrata Baill.</title>
        <authorList>
            <person name="Yang H."/>
            <person name="Zhou C."/>
            <person name="Li G."/>
            <person name="Wang J."/>
            <person name="Gao P."/>
            <person name="Wang M."/>
            <person name="Wang R."/>
            <person name="Zhao Y."/>
        </authorList>
    </citation>
    <scope>NUCLEOTIDE SEQUENCE</scope>
    <source>
        <tissue evidence="3">Mixed with DoveR01_LX</tissue>
    </source>
</reference>
<feature type="compositionally biased region" description="Acidic residues" evidence="2">
    <location>
        <begin position="446"/>
        <end position="458"/>
    </location>
</feature>
<dbReference type="AlphaFoldDB" id="A0A5B7C0S6"/>